<keyword evidence="1" id="KW-1133">Transmembrane helix</keyword>
<feature type="transmembrane region" description="Helical" evidence="1">
    <location>
        <begin position="73"/>
        <end position="96"/>
    </location>
</feature>
<gene>
    <name evidence="2" type="ORF">PAM7971_01013</name>
</gene>
<feature type="transmembrane region" description="Helical" evidence="1">
    <location>
        <begin position="41"/>
        <end position="61"/>
    </location>
</feature>
<keyword evidence="3" id="KW-1185">Reference proteome</keyword>
<evidence type="ECO:0000313" key="3">
    <source>
        <dbReference type="Proteomes" id="UP000193307"/>
    </source>
</evidence>
<keyword evidence="1" id="KW-0812">Transmembrane</keyword>
<sequence>MTALNYASTFTINLGFSRLPFPFTKRPVSIATLHDADENQLSFSAAVLGVLAVASGIYTYLGVTSLLDDNGALSFFAAISYSIAVSVGIFVFWSYLIRLLPAVRTVGARLGLFVAMLLGSAAIIAVSS</sequence>
<accession>A0A1Y5RW08</accession>
<dbReference type="AlphaFoldDB" id="A0A1Y5RW08"/>
<organism evidence="2 3">
    <name type="scientific">Pacificibacter marinus</name>
    <dbReference type="NCBI Taxonomy" id="658057"/>
    <lineage>
        <taxon>Bacteria</taxon>
        <taxon>Pseudomonadati</taxon>
        <taxon>Pseudomonadota</taxon>
        <taxon>Alphaproteobacteria</taxon>
        <taxon>Rhodobacterales</taxon>
        <taxon>Roseobacteraceae</taxon>
        <taxon>Pacificibacter</taxon>
    </lineage>
</organism>
<dbReference type="EMBL" id="FWFW01000002">
    <property type="protein sequence ID" value="SLN26501.1"/>
    <property type="molecule type" value="Genomic_DNA"/>
</dbReference>
<feature type="transmembrane region" description="Helical" evidence="1">
    <location>
        <begin position="108"/>
        <end position="127"/>
    </location>
</feature>
<dbReference type="STRING" id="658057.SAMN04488032_10275"/>
<evidence type="ECO:0000256" key="1">
    <source>
        <dbReference type="SAM" id="Phobius"/>
    </source>
</evidence>
<reference evidence="2 3" key="1">
    <citation type="submission" date="2017-03" db="EMBL/GenBank/DDBJ databases">
        <authorList>
            <person name="Afonso C.L."/>
            <person name="Miller P.J."/>
            <person name="Scott M.A."/>
            <person name="Spackman E."/>
            <person name="Goraichik I."/>
            <person name="Dimitrov K.M."/>
            <person name="Suarez D.L."/>
            <person name="Swayne D.E."/>
        </authorList>
    </citation>
    <scope>NUCLEOTIDE SEQUENCE [LARGE SCALE GENOMIC DNA]</scope>
    <source>
        <strain evidence="2 3">CECT 7971</strain>
    </source>
</reference>
<name>A0A1Y5RW08_9RHOB</name>
<dbReference type="Proteomes" id="UP000193307">
    <property type="component" value="Unassembled WGS sequence"/>
</dbReference>
<evidence type="ECO:0000313" key="2">
    <source>
        <dbReference type="EMBL" id="SLN26501.1"/>
    </source>
</evidence>
<keyword evidence="1" id="KW-0472">Membrane</keyword>
<proteinExistence type="predicted"/>
<protein>
    <submittedName>
        <fullName evidence="2">Uncharacterized protein</fullName>
    </submittedName>
</protein>